<comment type="similarity">
    <text evidence="2">Belongs to the nucleobase:cation symporter-2 (NCS2) (TC 2.A.40) family.</text>
</comment>
<evidence type="ECO:0000256" key="5">
    <source>
        <dbReference type="ARBA" id="ARBA00023136"/>
    </source>
</evidence>
<feature type="signal peptide" evidence="7">
    <location>
        <begin position="1"/>
        <end position="24"/>
    </location>
</feature>
<dbReference type="EMBL" id="CAXKWB010021601">
    <property type="protein sequence ID" value="CAL4123300.1"/>
    <property type="molecule type" value="Genomic_DNA"/>
</dbReference>
<evidence type="ECO:0000256" key="3">
    <source>
        <dbReference type="ARBA" id="ARBA00022692"/>
    </source>
</evidence>
<keyword evidence="9" id="KW-1185">Reference proteome</keyword>
<keyword evidence="3 6" id="KW-0812">Transmembrane</keyword>
<evidence type="ECO:0000313" key="9">
    <source>
        <dbReference type="Proteomes" id="UP001497623"/>
    </source>
</evidence>
<sequence>MDHFMITAFHNICMTLLVSRLLFAGDGLMQAHLTSMAFLMSGCTTLVQATIGSRLPVYQGGQLAVVLPLAALSQAVKYASTDGNMHTTNATIQECSPVVSEVRTSIVISAIVQQLLGLTGLMSMLLPWITPLVIAPTVALIGFSLYEMVAIMAATHWPIALSTACLSVILILYIGELSIPCWSNQNSSMEHININLTPHFRVFVVLLLMWGLCSVLTSVGVLEDLTMTRADNTTTFLHEAPWFTIPKLALCWSSPSAAGVAAMLIAVLASTIEGFTNYYDAARILSITYPPAHTVNRGMGVEGLGTMLS</sequence>
<keyword evidence="5 6" id="KW-0472">Membrane</keyword>
<accession>A0AAV2RH09</accession>
<dbReference type="AlphaFoldDB" id="A0AAV2RH09"/>
<evidence type="ECO:0000256" key="7">
    <source>
        <dbReference type="SAM" id="SignalP"/>
    </source>
</evidence>
<dbReference type="GO" id="GO:0016020">
    <property type="term" value="C:membrane"/>
    <property type="evidence" value="ECO:0007669"/>
    <property type="project" value="UniProtKB-SubCell"/>
</dbReference>
<feature type="chain" id="PRO_5043999436" evidence="7">
    <location>
        <begin position="25"/>
        <end position="309"/>
    </location>
</feature>
<name>A0AAV2RH09_MEGNR</name>
<reference evidence="8 9" key="1">
    <citation type="submission" date="2024-05" db="EMBL/GenBank/DDBJ databases">
        <authorList>
            <person name="Wallberg A."/>
        </authorList>
    </citation>
    <scope>NUCLEOTIDE SEQUENCE [LARGE SCALE GENOMIC DNA]</scope>
</reference>
<gene>
    <name evidence="8" type="ORF">MNOR_LOCUS23966</name>
</gene>
<feature type="transmembrane region" description="Helical" evidence="6">
    <location>
        <begin position="242"/>
        <end position="269"/>
    </location>
</feature>
<feature type="transmembrane region" description="Helical" evidence="6">
    <location>
        <begin position="200"/>
        <end position="222"/>
    </location>
</feature>
<proteinExistence type="inferred from homology"/>
<evidence type="ECO:0000256" key="1">
    <source>
        <dbReference type="ARBA" id="ARBA00004141"/>
    </source>
</evidence>
<dbReference type="GO" id="GO:0022857">
    <property type="term" value="F:transmembrane transporter activity"/>
    <property type="evidence" value="ECO:0007669"/>
    <property type="project" value="InterPro"/>
</dbReference>
<dbReference type="InterPro" id="IPR006043">
    <property type="entry name" value="NCS2"/>
</dbReference>
<feature type="transmembrane region" description="Helical" evidence="6">
    <location>
        <begin position="133"/>
        <end position="153"/>
    </location>
</feature>
<evidence type="ECO:0000313" key="8">
    <source>
        <dbReference type="EMBL" id="CAL4123300.1"/>
    </source>
</evidence>
<comment type="caution">
    <text evidence="8">The sequence shown here is derived from an EMBL/GenBank/DDBJ whole genome shotgun (WGS) entry which is preliminary data.</text>
</comment>
<evidence type="ECO:0000256" key="2">
    <source>
        <dbReference type="ARBA" id="ARBA00008821"/>
    </source>
</evidence>
<evidence type="ECO:0000256" key="6">
    <source>
        <dbReference type="SAM" id="Phobius"/>
    </source>
</evidence>
<evidence type="ECO:0000256" key="4">
    <source>
        <dbReference type="ARBA" id="ARBA00022989"/>
    </source>
</evidence>
<feature type="non-terminal residue" evidence="8">
    <location>
        <position position="309"/>
    </location>
</feature>
<protein>
    <submittedName>
        <fullName evidence="8">Uncharacterized protein</fullName>
    </submittedName>
</protein>
<dbReference type="Pfam" id="PF00860">
    <property type="entry name" value="Xan_ur_permease"/>
    <property type="match status" value="1"/>
</dbReference>
<organism evidence="8 9">
    <name type="scientific">Meganyctiphanes norvegica</name>
    <name type="common">Northern krill</name>
    <name type="synonym">Thysanopoda norvegica</name>
    <dbReference type="NCBI Taxonomy" id="48144"/>
    <lineage>
        <taxon>Eukaryota</taxon>
        <taxon>Metazoa</taxon>
        <taxon>Ecdysozoa</taxon>
        <taxon>Arthropoda</taxon>
        <taxon>Crustacea</taxon>
        <taxon>Multicrustacea</taxon>
        <taxon>Malacostraca</taxon>
        <taxon>Eumalacostraca</taxon>
        <taxon>Eucarida</taxon>
        <taxon>Euphausiacea</taxon>
        <taxon>Euphausiidae</taxon>
        <taxon>Meganyctiphanes</taxon>
    </lineage>
</organism>
<keyword evidence="4 6" id="KW-1133">Transmembrane helix</keyword>
<comment type="subcellular location">
    <subcellularLocation>
        <location evidence="1">Membrane</location>
        <topology evidence="1">Multi-pass membrane protein</topology>
    </subcellularLocation>
</comment>
<keyword evidence="7" id="KW-0732">Signal</keyword>
<dbReference type="Proteomes" id="UP001497623">
    <property type="component" value="Unassembled WGS sequence"/>
</dbReference>
<feature type="transmembrane region" description="Helical" evidence="6">
    <location>
        <begin position="159"/>
        <end position="179"/>
    </location>
</feature>
<dbReference type="PANTHER" id="PTHR11119">
    <property type="entry name" value="XANTHINE-URACIL / VITAMIN C PERMEASE FAMILY MEMBER"/>
    <property type="match status" value="1"/>
</dbReference>